<dbReference type="EMBL" id="CAMXCT030001491">
    <property type="protein sequence ID" value="CAL4777888.1"/>
    <property type="molecule type" value="Genomic_DNA"/>
</dbReference>
<accession>A0A9P1FWD1</accession>
<dbReference type="InterPro" id="IPR045864">
    <property type="entry name" value="aa-tRNA-synth_II/BPL/LPL"/>
</dbReference>
<organism evidence="7">
    <name type="scientific">Cladocopium goreaui</name>
    <dbReference type="NCBI Taxonomy" id="2562237"/>
    <lineage>
        <taxon>Eukaryota</taxon>
        <taxon>Sar</taxon>
        <taxon>Alveolata</taxon>
        <taxon>Dinophyceae</taxon>
        <taxon>Suessiales</taxon>
        <taxon>Symbiodiniaceae</taxon>
        <taxon>Cladocopium</taxon>
    </lineage>
</organism>
<reference evidence="7" key="1">
    <citation type="submission" date="2022-10" db="EMBL/GenBank/DDBJ databases">
        <authorList>
            <person name="Chen Y."/>
            <person name="Dougan E. K."/>
            <person name="Chan C."/>
            <person name="Rhodes N."/>
            <person name="Thang M."/>
        </authorList>
    </citation>
    <scope>NUCLEOTIDE SEQUENCE</scope>
</reference>
<evidence type="ECO:0000313" key="8">
    <source>
        <dbReference type="EMBL" id="CAL1143951.1"/>
    </source>
</evidence>
<evidence type="ECO:0000256" key="3">
    <source>
        <dbReference type="ARBA" id="ARBA00022840"/>
    </source>
</evidence>
<dbReference type="GO" id="GO:0006418">
    <property type="term" value="P:tRNA aminoacylation for protein translation"/>
    <property type="evidence" value="ECO:0007669"/>
    <property type="project" value="InterPro"/>
</dbReference>
<gene>
    <name evidence="7" type="ORF">C1SCF055_LOCUS17554</name>
</gene>
<keyword evidence="5" id="KW-0812">Transmembrane</keyword>
<feature type="transmembrane region" description="Helical" evidence="5">
    <location>
        <begin position="366"/>
        <end position="386"/>
    </location>
</feature>
<name>A0A9P1FWD1_9DINO</name>
<feature type="transmembrane region" description="Helical" evidence="5">
    <location>
        <begin position="71"/>
        <end position="92"/>
    </location>
</feature>
<dbReference type="Gene3D" id="3.40.50.1820">
    <property type="entry name" value="alpha/beta hydrolase"/>
    <property type="match status" value="1"/>
</dbReference>
<evidence type="ECO:0000256" key="4">
    <source>
        <dbReference type="SAM" id="MobiDB-lite"/>
    </source>
</evidence>
<evidence type="ECO:0000256" key="5">
    <source>
        <dbReference type="SAM" id="Phobius"/>
    </source>
</evidence>
<feature type="region of interest" description="Disordered" evidence="4">
    <location>
        <begin position="557"/>
        <end position="576"/>
    </location>
</feature>
<dbReference type="PANTHER" id="PTHR37471:SF1">
    <property type="entry name" value="AB HYDROLASE-1 DOMAIN-CONTAINING PROTEIN"/>
    <property type="match status" value="1"/>
</dbReference>
<dbReference type="InterPro" id="IPR029058">
    <property type="entry name" value="AB_hydrolase_fold"/>
</dbReference>
<dbReference type="AlphaFoldDB" id="A0A9P1FWD1"/>
<keyword evidence="3" id="KW-0067">ATP-binding</keyword>
<keyword evidence="5" id="KW-1133">Transmembrane helix</keyword>
<keyword evidence="10" id="KW-1185">Reference proteome</keyword>
<feature type="domain" description="Aminoacyl-tRNA synthetase class II (D/K/N)" evidence="6">
    <location>
        <begin position="715"/>
        <end position="836"/>
    </location>
</feature>
<evidence type="ECO:0000313" key="9">
    <source>
        <dbReference type="EMBL" id="CAL4777888.1"/>
    </source>
</evidence>
<dbReference type="EMBL" id="CAMXCT020001491">
    <property type="protein sequence ID" value="CAL1143951.1"/>
    <property type="molecule type" value="Genomic_DNA"/>
</dbReference>
<dbReference type="EMBL" id="CAMXCT010001491">
    <property type="protein sequence ID" value="CAI3990576.1"/>
    <property type="molecule type" value="Genomic_DNA"/>
</dbReference>
<evidence type="ECO:0000313" key="7">
    <source>
        <dbReference type="EMBL" id="CAI3990576.1"/>
    </source>
</evidence>
<dbReference type="SUPFAM" id="SSF55681">
    <property type="entry name" value="Class II aaRS and biotin synthetases"/>
    <property type="match status" value="1"/>
</dbReference>
<dbReference type="Proteomes" id="UP001152797">
    <property type="component" value="Unassembled WGS sequence"/>
</dbReference>
<evidence type="ECO:0000256" key="1">
    <source>
        <dbReference type="ARBA" id="ARBA00022598"/>
    </source>
</evidence>
<dbReference type="GO" id="GO:0005524">
    <property type="term" value="F:ATP binding"/>
    <property type="evidence" value="ECO:0007669"/>
    <property type="project" value="InterPro"/>
</dbReference>
<keyword evidence="1 9" id="KW-0436">Ligase</keyword>
<keyword evidence="5" id="KW-0472">Membrane</keyword>
<dbReference type="SUPFAM" id="SSF53474">
    <property type="entry name" value="alpha/beta-Hydrolases"/>
    <property type="match status" value="1"/>
</dbReference>
<evidence type="ECO:0000259" key="6">
    <source>
        <dbReference type="Pfam" id="PF00152"/>
    </source>
</evidence>
<reference evidence="8" key="2">
    <citation type="submission" date="2024-04" db="EMBL/GenBank/DDBJ databases">
        <authorList>
            <person name="Chen Y."/>
            <person name="Shah S."/>
            <person name="Dougan E. K."/>
            <person name="Thang M."/>
            <person name="Chan C."/>
        </authorList>
    </citation>
    <scope>NUCLEOTIDE SEQUENCE [LARGE SCALE GENOMIC DNA]</scope>
</reference>
<dbReference type="Gene3D" id="3.30.930.10">
    <property type="entry name" value="Bira Bifunctional Protein, Domain 2"/>
    <property type="match status" value="1"/>
</dbReference>
<evidence type="ECO:0000256" key="2">
    <source>
        <dbReference type="ARBA" id="ARBA00022741"/>
    </source>
</evidence>
<dbReference type="PANTHER" id="PTHR37471">
    <property type="entry name" value="UNNAMED PRODUCT"/>
    <property type="match status" value="1"/>
</dbReference>
<feature type="transmembrane region" description="Helical" evidence="5">
    <location>
        <begin position="36"/>
        <end position="59"/>
    </location>
</feature>
<dbReference type="InterPro" id="IPR004364">
    <property type="entry name" value="Aa-tRNA-synt_II"/>
</dbReference>
<dbReference type="OrthoDB" id="436017at2759"/>
<proteinExistence type="predicted"/>
<sequence length="848" mass="95839">MRALKNPALQRWGAVSTLLPLLAVLSRESPLRRVFVEFVILALRGATPAAVAVLIRNLWMNASPHHFHPRVLVKYGLISWCLAETIFMIYIWQYTRFLNGQTTRRWRAVNVHNTAEKRRASMERYLQALAQVAHGGSPSESRPKNNFGTGLQKAAANRMATPGLSRTLRSNSTAALKRTGSFLLGGVVKHEESVEDLLKHMEGSSGNLEAELQRLRWHELATFFHGAGRGDADDITSWLQRDNVKDWIAHYWFRGATPEELLEDSPQQFQELRSLVDLVLQTAGLQNLSQGRNPNIIAYRIFSDPLPVVHRPLMVYAGTSLLCPMVSYKVMQWLGFHRERAGGLCYWKRPRRSSVSGIDLSAPRQVPLVFVHGLGVGLVPYFMIIYRLSQRHSGDLFVPEFPFLAMAPWESVPSAREVVAQLQDMLSAHGHTSAHWAGHSFGCVVIGWVMKMSASSLRYATLMEPAQFLMIKSEALTKILWGRPGTTFEILIRYFAFRELFTVNLLCRNFFWEQSSMWPEDLKVPSIIALAGDDHIVQSTFVRRLLEHEKSARRLQRRMASKKGRGMPTSGSSTDVRVDTLNQASTTSSGPEPIEILWNEGFFHGQILCDRRAQDHLFLRMRSLVREEDAQGAAQGLEDEVFPDCPQSVASGLGFSVTTHEERSTFRHGAKKKPKPAFSKAIALLRKEGPAILEQRIKEAASDYDRKILEKHLASVKEHQENEDISTEDEKLLGIIIHKTHGEDLYIIDKFPKEVRPFYTMPDPTDEKWTNAYDVFLRGEEITSGAQRIHDPQMLTEKAKAWGVPPASIQSYIDAFKYGSYPHAGAGIGMERVVMSARHGSCTCCWCW</sequence>
<dbReference type="GO" id="GO:0004812">
    <property type="term" value="F:aminoacyl-tRNA ligase activity"/>
    <property type="evidence" value="ECO:0007669"/>
    <property type="project" value="InterPro"/>
</dbReference>
<protein>
    <submittedName>
        <fullName evidence="9">Aspartate--tRNA ligase, cytoplasmic (Aspartyl-tRNA synthetase) (AspRS)</fullName>
    </submittedName>
</protein>
<comment type="caution">
    <text evidence="7">The sequence shown here is derived from an EMBL/GenBank/DDBJ whole genome shotgun (WGS) entry which is preliminary data.</text>
</comment>
<dbReference type="Pfam" id="PF00152">
    <property type="entry name" value="tRNA-synt_2"/>
    <property type="match status" value="1"/>
</dbReference>
<keyword evidence="2" id="KW-0547">Nucleotide-binding</keyword>
<evidence type="ECO:0000313" key="10">
    <source>
        <dbReference type="Proteomes" id="UP001152797"/>
    </source>
</evidence>